<feature type="region of interest" description="Disordered" evidence="1">
    <location>
        <begin position="120"/>
        <end position="145"/>
    </location>
</feature>
<feature type="compositionally biased region" description="Polar residues" evidence="1">
    <location>
        <begin position="120"/>
        <end position="142"/>
    </location>
</feature>
<accession>A0A1X0QLL7</accession>
<dbReference type="VEuPathDB" id="FungiDB:BCV72DRAFT_237481"/>
<proteinExistence type="predicted"/>
<evidence type="ECO:0000313" key="2">
    <source>
        <dbReference type="EMBL" id="ORE00671.1"/>
    </source>
</evidence>
<sequence length="251" mass="28356">MLLNHFDTPYRKFLLMVELSDMKQGFHESNREYANRYQKLRREAGMQDNTHLAVMFFASLKPNVKSMMQVALSSHFGTTLPTSINQIVDLVLASGEDSLFSSKSPYKRARNSYAEVASRDLNNTSKVSSGTNKVSSNKSPSTPLRKPTWINKPCAFCNKPWMKGHKCQEFLDAKNQGNISKTSRMAIRTANKCDEEDNINGQLNRMALDCKSKKDKEIVITRDFKGTNDNSITFPILVNNRKAMTILDTGA</sequence>
<name>A0A1X0QLL7_RHIZD</name>
<evidence type="ECO:0008006" key="3">
    <source>
        <dbReference type="Google" id="ProtNLM"/>
    </source>
</evidence>
<dbReference type="Proteomes" id="UP000242414">
    <property type="component" value="Unassembled WGS sequence"/>
</dbReference>
<protein>
    <recommendedName>
        <fullName evidence="3">Retrotransposon gag domain-containing protein</fullName>
    </recommendedName>
</protein>
<reference evidence="2" key="1">
    <citation type="journal article" date="2016" name="Proc. Natl. Acad. Sci. U.S.A.">
        <title>Lipid metabolic changes in an early divergent fungus govern the establishment of a mutualistic symbiosis with endobacteria.</title>
        <authorList>
            <person name="Lastovetsky O.A."/>
            <person name="Gaspar M.L."/>
            <person name="Mondo S.J."/>
            <person name="LaButti K.M."/>
            <person name="Sandor L."/>
            <person name="Grigoriev I.V."/>
            <person name="Henry S.A."/>
            <person name="Pawlowska T.E."/>
        </authorList>
    </citation>
    <scope>NUCLEOTIDE SEQUENCE [LARGE SCALE GENOMIC DNA]</scope>
    <source>
        <strain evidence="2">ATCC 52814</strain>
    </source>
</reference>
<dbReference type="AlphaFoldDB" id="A0A1X0QLL7"/>
<dbReference type="EMBL" id="KV922406">
    <property type="protein sequence ID" value="ORE00671.1"/>
    <property type="molecule type" value="Genomic_DNA"/>
</dbReference>
<organism evidence="2">
    <name type="scientific">Rhizopus microsporus var. microsporus</name>
    <dbReference type="NCBI Taxonomy" id="86635"/>
    <lineage>
        <taxon>Eukaryota</taxon>
        <taxon>Fungi</taxon>
        <taxon>Fungi incertae sedis</taxon>
        <taxon>Mucoromycota</taxon>
        <taxon>Mucoromycotina</taxon>
        <taxon>Mucoromycetes</taxon>
        <taxon>Mucorales</taxon>
        <taxon>Mucorineae</taxon>
        <taxon>Rhizopodaceae</taxon>
        <taxon>Rhizopus</taxon>
    </lineage>
</organism>
<dbReference type="OrthoDB" id="2260752at2759"/>
<gene>
    <name evidence="2" type="ORF">BCV72DRAFT_237481</name>
</gene>
<feature type="non-terminal residue" evidence="2">
    <location>
        <position position="251"/>
    </location>
</feature>
<evidence type="ECO:0000256" key="1">
    <source>
        <dbReference type="SAM" id="MobiDB-lite"/>
    </source>
</evidence>